<keyword evidence="5" id="KW-0547">Nucleotide-binding</keyword>
<evidence type="ECO:0000256" key="6">
    <source>
        <dbReference type="ARBA" id="ARBA00022840"/>
    </source>
</evidence>
<keyword evidence="6 11" id="KW-0067">ATP-binding</keyword>
<dbReference type="PROSITE" id="PS51866">
    <property type="entry name" value="MOP"/>
    <property type="match status" value="1"/>
</dbReference>
<dbReference type="GO" id="GO:0016020">
    <property type="term" value="C:membrane"/>
    <property type="evidence" value="ECO:0007669"/>
    <property type="project" value="InterPro"/>
</dbReference>
<reference evidence="11" key="1">
    <citation type="submission" date="2018-06" db="EMBL/GenBank/DDBJ databases">
        <authorList>
            <person name="Zhirakovskaya E."/>
        </authorList>
    </citation>
    <scope>NUCLEOTIDE SEQUENCE</scope>
</reference>
<dbReference type="SUPFAM" id="SSF50331">
    <property type="entry name" value="MOP-like"/>
    <property type="match status" value="1"/>
</dbReference>
<dbReference type="InterPro" id="IPR017871">
    <property type="entry name" value="ABC_transporter-like_CS"/>
</dbReference>
<evidence type="ECO:0000256" key="2">
    <source>
        <dbReference type="ARBA" id="ARBA00022475"/>
    </source>
</evidence>
<gene>
    <name evidence="11" type="ORF">MNBD_ALPHA03-525</name>
</gene>
<keyword evidence="1" id="KW-0813">Transport</keyword>
<dbReference type="Gene3D" id="2.40.50.100">
    <property type="match status" value="1"/>
</dbReference>
<dbReference type="Pfam" id="PF00005">
    <property type="entry name" value="ABC_tran"/>
    <property type="match status" value="1"/>
</dbReference>
<evidence type="ECO:0000259" key="10">
    <source>
        <dbReference type="PROSITE" id="PS51866"/>
    </source>
</evidence>
<sequence>MAFSARLNIAYSEFTLDVDLTIPVKGITAIFGPSGSGKTTLLRAIAGLHPKNLYKNGRGHIQFGDQIWQSDTDFLPTYKRPIGYVFQESSLFEHLNIQQNLDYGQKRIKNPLKPHERDHIIDLLGISPLLTRPADKLSGGERQRVAIARALLLRPELLLMDEPMASLDFIRKSEIIRFLERLKTELEIPLIYISHNAAEVTRLADHLIILDQGRVRQQGPIQAVLANHKILNSMSEEPFTLLFGTVMTARTEHNLTEVDLGDALIRIPHHEVKEQAEIRLHLYAKDVSIALSRPEQTSVLNIFDCQIGTIEPPTEDGQCLIHLCLKKTRIQARVSAYSCAELDLRPGQKVFAQIKAVSIVQ</sequence>
<keyword evidence="7" id="KW-1278">Translocase</keyword>
<dbReference type="SMART" id="SM00382">
    <property type="entry name" value="AAA"/>
    <property type="match status" value="1"/>
</dbReference>
<evidence type="ECO:0000256" key="5">
    <source>
        <dbReference type="ARBA" id="ARBA00022741"/>
    </source>
</evidence>
<dbReference type="Gene3D" id="3.40.50.300">
    <property type="entry name" value="P-loop containing nucleotide triphosphate hydrolases"/>
    <property type="match status" value="1"/>
</dbReference>
<keyword evidence="4" id="KW-0997">Cell inner membrane</keyword>
<evidence type="ECO:0000256" key="7">
    <source>
        <dbReference type="ARBA" id="ARBA00022967"/>
    </source>
</evidence>
<evidence type="ECO:0000313" key="11">
    <source>
        <dbReference type="EMBL" id="VAX05116.1"/>
    </source>
</evidence>
<dbReference type="NCBIfam" id="TIGR02142">
    <property type="entry name" value="modC_ABC"/>
    <property type="match status" value="1"/>
</dbReference>
<keyword evidence="8" id="KW-0472">Membrane</keyword>
<evidence type="ECO:0000256" key="4">
    <source>
        <dbReference type="ARBA" id="ARBA00022519"/>
    </source>
</evidence>
<dbReference type="PANTHER" id="PTHR43514:SF10">
    <property type="entry name" value="MOLYBDENUM IMPORT ATP-BINDING PROTEIN MODC 2"/>
    <property type="match status" value="1"/>
</dbReference>
<dbReference type="InterPro" id="IPR003439">
    <property type="entry name" value="ABC_transporter-like_ATP-bd"/>
</dbReference>
<dbReference type="InterPro" id="IPR008995">
    <property type="entry name" value="Mo/tungstate-bd_C_term_dom"/>
</dbReference>
<evidence type="ECO:0000256" key="3">
    <source>
        <dbReference type="ARBA" id="ARBA00022505"/>
    </source>
</evidence>
<dbReference type="GO" id="GO:0016887">
    <property type="term" value="F:ATP hydrolysis activity"/>
    <property type="evidence" value="ECO:0007669"/>
    <property type="project" value="InterPro"/>
</dbReference>
<evidence type="ECO:0000256" key="1">
    <source>
        <dbReference type="ARBA" id="ARBA00022448"/>
    </source>
</evidence>
<dbReference type="AlphaFoldDB" id="A0A3B1AGW4"/>
<dbReference type="Pfam" id="PF03459">
    <property type="entry name" value="TOBE"/>
    <property type="match status" value="1"/>
</dbReference>
<dbReference type="GO" id="GO:0015098">
    <property type="term" value="F:molybdate ion transmembrane transporter activity"/>
    <property type="evidence" value="ECO:0007669"/>
    <property type="project" value="InterPro"/>
</dbReference>
<dbReference type="GO" id="GO:0140359">
    <property type="term" value="F:ABC-type transporter activity"/>
    <property type="evidence" value="ECO:0007669"/>
    <property type="project" value="InterPro"/>
</dbReference>
<organism evidence="11">
    <name type="scientific">hydrothermal vent metagenome</name>
    <dbReference type="NCBI Taxonomy" id="652676"/>
    <lineage>
        <taxon>unclassified sequences</taxon>
        <taxon>metagenomes</taxon>
        <taxon>ecological metagenomes</taxon>
    </lineage>
</organism>
<dbReference type="InterPro" id="IPR005116">
    <property type="entry name" value="Transp-assoc_OB_typ1"/>
</dbReference>
<evidence type="ECO:0000259" key="9">
    <source>
        <dbReference type="PROSITE" id="PS50893"/>
    </source>
</evidence>
<keyword evidence="3" id="KW-0500">Molybdenum</keyword>
<dbReference type="EMBL" id="UOFW01000123">
    <property type="protein sequence ID" value="VAX05116.1"/>
    <property type="molecule type" value="Genomic_DNA"/>
</dbReference>
<proteinExistence type="predicted"/>
<dbReference type="PROSITE" id="PS00211">
    <property type="entry name" value="ABC_TRANSPORTER_1"/>
    <property type="match status" value="1"/>
</dbReference>
<dbReference type="SUPFAM" id="SSF52540">
    <property type="entry name" value="P-loop containing nucleoside triphosphate hydrolases"/>
    <property type="match status" value="1"/>
</dbReference>
<keyword evidence="2" id="KW-1003">Cell membrane</keyword>
<dbReference type="InterPro" id="IPR003593">
    <property type="entry name" value="AAA+_ATPase"/>
</dbReference>
<dbReference type="InterPro" id="IPR004606">
    <property type="entry name" value="Mop_domain"/>
</dbReference>
<accession>A0A3B1AGW4</accession>
<dbReference type="InterPro" id="IPR050334">
    <property type="entry name" value="Molybdenum_import_ModC"/>
</dbReference>
<feature type="domain" description="Mop" evidence="10">
    <location>
        <begin position="296"/>
        <end position="361"/>
    </location>
</feature>
<name>A0A3B1AGW4_9ZZZZ</name>
<dbReference type="InterPro" id="IPR027417">
    <property type="entry name" value="P-loop_NTPase"/>
</dbReference>
<feature type="domain" description="ABC transporter" evidence="9">
    <location>
        <begin position="4"/>
        <end position="237"/>
    </location>
</feature>
<dbReference type="PROSITE" id="PS50893">
    <property type="entry name" value="ABC_TRANSPORTER_2"/>
    <property type="match status" value="1"/>
</dbReference>
<evidence type="ECO:0000256" key="8">
    <source>
        <dbReference type="ARBA" id="ARBA00023136"/>
    </source>
</evidence>
<dbReference type="GO" id="GO:0005524">
    <property type="term" value="F:ATP binding"/>
    <property type="evidence" value="ECO:0007669"/>
    <property type="project" value="UniProtKB-KW"/>
</dbReference>
<protein>
    <submittedName>
        <fullName evidence="11">Molybdenum ABC transporter ATP-binding protein ModC</fullName>
    </submittedName>
</protein>
<dbReference type="PANTHER" id="PTHR43514">
    <property type="entry name" value="ABC TRANSPORTER I FAMILY MEMBER 10"/>
    <property type="match status" value="1"/>
</dbReference>
<dbReference type="InterPro" id="IPR011868">
    <property type="entry name" value="ModC_ABC_ATP-bd"/>
</dbReference>